<protein>
    <submittedName>
        <fullName evidence="2">Uncharacterized protein</fullName>
    </submittedName>
</protein>
<reference evidence="3" key="1">
    <citation type="journal article" date="2015" name="PLoS Genet.">
        <title>Genome Sequence and Transcriptome Analyses of Chrysochromulina tobin: Metabolic Tools for Enhanced Algal Fitness in the Prominent Order Prymnesiales (Haptophyceae).</title>
        <authorList>
            <person name="Hovde B.T."/>
            <person name="Deodato C.R."/>
            <person name="Hunsperger H.M."/>
            <person name="Ryken S.A."/>
            <person name="Yost W."/>
            <person name="Jha R.K."/>
            <person name="Patterson J."/>
            <person name="Monnat R.J. Jr."/>
            <person name="Barlow S.B."/>
            <person name="Starkenburg S.R."/>
            <person name="Cattolico R.A."/>
        </authorList>
    </citation>
    <scope>NUCLEOTIDE SEQUENCE</scope>
    <source>
        <strain evidence="3">CCMP291</strain>
    </source>
</reference>
<dbReference type="AlphaFoldDB" id="A0A0M0LQP5"/>
<dbReference type="EMBL" id="JWZX01000325">
    <property type="protein sequence ID" value="KOO53217.1"/>
    <property type="molecule type" value="Genomic_DNA"/>
</dbReference>
<feature type="transmembrane region" description="Helical" evidence="1">
    <location>
        <begin position="72"/>
        <end position="90"/>
    </location>
</feature>
<evidence type="ECO:0000256" key="1">
    <source>
        <dbReference type="SAM" id="Phobius"/>
    </source>
</evidence>
<feature type="transmembrane region" description="Helical" evidence="1">
    <location>
        <begin position="44"/>
        <end position="66"/>
    </location>
</feature>
<evidence type="ECO:0000313" key="3">
    <source>
        <dbReference type="Proteomes" id="UP000037460"/>
    </source>
</evidence>
<sequence length="211" mass="22684">TLIGLPIFFPPGSPPQLIFGLIICFLSYGAFCVYSPYIRDDDNFLAQVSQVIIFFSLVSSVVTNAFPEDPVMQVLLPALLVVPVILTFIFESPLLMILREFTDPDKDGNAGQFILACRRHAVEIADRLVGAGLPKMRGTDKGAEVLQAGGDLPSPTLHTLVRAADEASQEANAAFAAAAMTAACKAKQANETPVPKEQEVELVQLVTVQLV</sequence>
<name>A0A0M0LQP5_9EUKA</name>
<feature type="non-terminal residue" evidence="2">
    <location>
        <position position="1"/>
    </location>
</feature>
<keyword evidence="1" id="KW-0812">Transmembrane</keyword>
<keyword evidence="3" id="KW-1185">Reference proteome</keyword>
<accession>A0A0M0LQP5</accession>
<dbReference type="Proteomes" id="UP000037460">
    <property type="component" value="Unassembled WGS sequence"/>
</dbReference>
<comment type="caution">
    <text evidence="2">The sequence shown here is derived from an EMBL/GenBank/DDBJ whole genome shotgun (WGS) entry which is preliminary data.</text>
</comment>
<organism evidence="2 3">
    <name type="scientific">Chrysochromulina tobinii</name>
    <dbReference type="NCBI Taxonomy" id="1460289"/>
    <lineage>
        <taxon>Eukaryota</taxon>
        <taxon>Haptista</taxon>
        <taxon>Haptophyta</taxon>
        <taxon>Prymnesiophyceae</taxon>
        <taxon>Prymnesiales</taxon>
        <taxon>Chrysochromulinaceae</taxon>
        <taxon>Chrysochromulina</taxon>
    </lineage>
</organism>
<evidence type="ECO:0000313" key="2">
    <source>
        <dbReference type="EMBL" id="KOO53217.1"/>
    </source>
</evidence>
<keyword evidence="1" id="KW-1133">Transmembrane helix</keyword>
<keyword evidence="1" id="KW-0472">Membrane</keyword>
<proteinExistence type="predicted"/>
<feature type="transmembrane region" description="Helical" evidence="1">
    <location>
        <begin position="17"/>
        <end position="37"/>
    </location>
</feature>
<gene>
    <name evidence="2" type="ORF">Ctob_016474</name>
</gene>